<reference evidence="3" key="1">
    <citation type="submission" date="2019-11" db="EMBL/GenBank/DDBJ databases">
        <authorList>
            <person name="Feng L."/>
        </authorList>
    </citation>
    <scope>NUCLEOTIDE SEQUENCE</scope>
    <source>
        <strain evidence="3">SrubneriLFYP117</strain>
    </source>
</reference>
<keyword evidence="2" id="KW-1133">Transmembrane helix</keyword>
<accession>A0A6N2YEG3</accession>
<gene>
    <name evidence="3" type="ORF">SRLFYP117_00102</name>
</gene>
<name>A0A6N2YEG3_STROR</name>
<feature type="transmembrane region" description="Helical" evidence="2">
    <location>
        <begin position="26"/>
        <end position="47"/>
    </location>
</feature>
<evidence type="ECO:0000313" key="3">
    <source>
        <dbReference type="EMBL" id="VYT65271.1"/>
    </source>
</evidence>
<evidence type="ECO:0000256" key="2">
    <source>
        <dbReference type="SAM" id="Phobius"/>
    </source>
</evidence>
<feature type="region of interest" description="Disordered" evidence="1">
    <location>
        <begin position="63"/>
        <end position="94"/>
    </location>
</feature>
<evidence type="ECO:0000256" key="1">
    <source>
        <dbReference type="SAM" id="MobiDB-lite"/>
    </source>
</evidence>
<keyword evidence="2" id="KW-0472">Membrane</keyword>
<keyword evidence="2" id="KW-0812">Transmembrane</keyword>
<sequence>MRFIISFITFCGLVGVWYFIKKQPNIKYRNISALIALFSFVIFGLFFREEKNQQASVRSVVSSNSSSSNLSTTTQASSSTSEVSSSSESTSTSNQFDDEEFQKYASQFQNQLNELVKETGQVYSATGRGLILYLTVPQDFKYNSKDNIQEFADKVLQVKNQTFPVWLIENGYSAQDVSIRLHIKTEDGTTIAKEKFLGSMKVTK</sequence>
<dbReference type="EMBL" id="CACRUL010000001">
    <property type="protein sequence ID" value="VYT65271.1"/>
    <property type="molecule type" value="Genomic_DNA"/>
</dbReference>
<dbReference type="RefSeq" id="WP_156676196.1">
    <property type="nucleotide sequence ID" value="NZ_CACRUL010000001.1"/>
</dbReference>
<proteinExistence type="predicted"/>
<feature type="transmembrane region" description="Helical" evidence="2">
    <location>
        <begin position="5"/>
        <end position="20"/>
    </location>
</feature>
<protein>
    <submittedName>
        <fullName evidence="3">Uncharacterized protein</fullName>
    </submittedName>
</protein>
<organism evidence="3">
    <name type="scientific">Streptococcus oralis</name>
    <dbReference type="NCBI Taxonomy" id="1303"/>
    <lineage>
        <taxon>Bacteria</taxon>
        <taxon>Bacillati</taxon>
        <taxon>Bacillota</taxon>
        <taxon>Bacilli</taxon>
        <taxon>Lactobacillales</taxon>
        <taxon>Streptococcaceae</taxon>
        <taxon>Streptococcus</taxon>
    </lineage>
</organism>
<dbReference type="AlphaFoldDB" id="A0A6N2YEG3"/>